<dbReference type="EMBL" id="LR633967">
    <property type="protein sequence ID" value="VUX55874.1"/>
    <property type="molecule type" value="Genomic_DNA"/>
</dbReference>
<organism evidence="1">
    <name type="scientific">uncultured Woeseiaceae bacterium</name>
    <dbReference type="NCBI Taxonomy" id="1983305"/>
    <lineage>
        <taxon>Bacteria</taxon>
        <taxon>Pseudomonadati</taxon>
        <taxon>Pseudomonadota</taxon>
        <taxon>Gammaproteobacteria</taxon>
        <taxon>Woeseiales</taxon>
        <taxon>Woeseiaceae</taxon>
        <taxon>environmental samples</taxon>
    </lineage>
</organism>
<accession>A0A7D9H428</accession>
<reference evidence="1" key="1">
    <citation type="submission" date="2019-07" db="EMBL/GenBank/DDBJ databases">
        <authorList>
            <person name="Weber M."/>
            <person name="Kostadinov I."/>
            <person name="Kostadinov D I."/>
        </authorList>
    </citation>
    <scope>NUCLEOTIDE SEQUENCE</scope>
    <source>
        <strain evidence="1">Gfbio:sag-sample-m06:053724c1-46a9-4a36-b237-ea2bf867836b</strain>
    </source>
</reference>
<gene>
    <name evidence="1" type="ORF">JTBM06_V1_150006</name>
</gene>
<evidence type="ECO:0000313" key="1">
    <source>
        <dbReference type="EMBL" id="VUX55874.1"/>
    </source>
</evidence>
<protein>
    <submittedName>
        <fullName evidence="1">Uncharacterized protein</fullName>
    </submittedName>
</protein>
<name>A0A7D9H428_9GAMM</name>
<proteinExistence type="predicted"/>
<sequence>MGILDYDPGPVIVGRQILRQYEIIFEASLFGENPPGLGRLRQLISQVEEMKPEKQ</sequence>
<dbReference type="AlphaFoldDB" id="A0A7D9H428"/>